<organism evidence="1 2">
    <name type="scientific">Pseudomonas syringae</name>
    <dbReference type="NCBI Taxonomy" id="317"/>
    <lineage>
        <taxon>Bacteria</taxon>
        <taxon>Pseudomonadati</taxon>
        <taxon>Pseudomonadota</taxon>
        <taxon>Gammaproteobacteria</taxon>
        <taxon>Pseudomonadales</taxon>
        <taxon>Pseudomonadaceae</taxon>
        <taxon>Pseudomonas</taxon>
    </lineage>
</organism>
<comment type="caution">
    <text evidence="1">The sequence shown here is derived from an EMBL/GenBank/DDBJ whole genome shotgun (WGS) entry which is preliminary data.</text>
</comment>
<feature type="non-terminal residue" evidence="1">
    <location>
        <position position="189"/>
    </location>
</feature>
<feature type="non-terminal residue" evidence="1">
    <location>
        <position position="1"/>
    </location>
</feature>
<reference evidence="1 2" key="1">
    <citation type="submission" date="2014-07" db="EMBL/GenBank/DDBJ databases">
        <title>Draft Genome Sequences of Environmental Pseudomonas syringae strains.</title>
        <authorList>
            <person name="Baltrus D.A."/>
            <person name="Berge O."/>
            <person name="Morris C."/>
        </authorList>
    </citation>
    <scope>NUCLEOTIDE SEQUENCE [LARGE SCALE GENOMIC DNA]</scope>
    <source>
        <strain evidence="1 2">CEB003</strain>
    </source>
</reference>
<gene>
    <name evidence="1" type="ORF">IV02_30595</name>
</gene>
<sequence>YWLSSKPIEDWLNKGPFGEDSYEAAPHLQEPETAFYYLLSLFANIRISIDHNPEFVPNYPLDFRDTVPFDVRKANTRIRIESSLGGLLNVMEGIDVGAFLALKRTETFHDISRINAYEKNTLTPVKDFVHRLLPNALEIFVNTPPFYMSEPLNNLPAVSHQWYVRAQLSLRDGPRTWVFPAPPPKDPTP</sequence>
<protein>
    <submittedName>
        <fullName evidence="1">Uncharacterized protein</fullName>
    </submittedName>
</protein>
<evidence type="ECO:0000313" key="1">
    <source>
        <dbReference type="EMBL" id="KFE43972.1"/>
    </source>
</evidence>
<dbReference type="Proteomes" id="UP000028643">
    <property type="component" value="Unassembled WGS sequence"/>
</dbReference>
<name>A0A085ULA9_PSESX</name>
<dbReference type="EMBL" id="JPQT01000177">
    <property type="protein sequence ID" value="KFE43972.1"/>
    <property type="molecule type" value="Genomic_DNA"/>
</dbReference>
<dbReference type="AlphaFoldDB" id="A0A085ULA9"/>
<evidence type="ECO:0000313" key="2">
    <source>
        <dbReference type="Proteomes" id="UP000028643"/>
    </source>
</evidence>
<accession>A0A085ULA9</accession>
<proteinExistence type="predicted"/>